<dbReference type="Proteomes" id="UP000728032">
    <property type="component" value="Unassembled WGS sequence"/>
</dbReference>
<accession>A0A7R9QWA6</accession>
<evidence type="ECO:0000313" key="1">
    <source>
        <dbReference type="EMBL" id="CAD7660306.1"/>
    </source>
</evidence>
<reference evidence="1" key="1">
    <citation type="submission" date="2020-11" db="EMBL/GenBank/DDBJ databases">
        <authorList>
            <person name="Tran Van P."/>
        </authorList>
    </citation>
    <scope>NUCLEOTIDE SEQUENCE</scope>
</reference>
<dbReference type="AlphaFoldDB" id="A0A7R9QWA6"/>
<keyword evidence="2" id="KW-1185">Reference proteome</keyword>
<organism evidence="1">
    <name type="scientific">Oppiella nova</name>
    <dbReference type="NCBI Taxonomy" id="334625"/>
    <lineage>
        <taxon>Eukaryota</taxon>
        <taxon>Metazoa</taxon>
        <taxon>Ecdysozoa</taxon>
        <taxon>Arthropoda</taxon>
        <taxon>Chelicerata</taxon>
        <taxon>Arachnida</taxon>
        <taxon>Acari</taxon>
        <taxon>Acariformes</taxon>
        <taxon>Sarcoptiformes</taxon>
        <taxon>Oribatida</taxon>
        <taxon>Brachypylina</taxon>
        <taxon>Oppioidea</taxon>
        <taxon>Oppiidae</taxon>
        <taxon>Oppiella</taxon>
    </lineage>
</organism>
<name>A0A7R9QWA6_9ACAR</name>
<dbReference type="OrthoDB" id="6477069at2759"/>
<dbReference type="EMBL" id="OC934679">
    <property type="protein sequence ID" value="CAD7660306.1"/>
    <property type="molecule type" value="Genomic_DNA"/>
</dbReference>
<evidence type="ECO:0000313" key="2">
    <source>
        <dbReference type="Proteomes" id="UP000728032"/>
    </source>
</evidence>
<dbReference type="EMBL" id="CAJPVJ010019854">
    <property type="protein sequence ID" value="CAG2177444.1"/>
    <property type="molecule type" value="Genomic_DNA"/>
</dbReference>
<protein>
    <submittedName>
        <fullName evidence="1">Uncharacterized protein</fullName>
    </submittedName>
</protein>
<gene>
    <name evidence="1" type="ORF">ONB1V03_LOCUS16876</name>
</gene>
<proteinExistence type="predicted"/>
<dbReference type="Gene3D" id="3.30.40.10">
    <property type="entry name" value="Zinc/RING finger domain, C3HC4 (zinc finger)"/>
    <property type="match status" value="1"/>
</dbReference>
<dbReference type="InterPro" id="IPR013083">
    <property type="entry name" value="Znf_RING/FYVE/PHD"/>
</dbReference>
<sequence length="96" mass="11373">MPGYDLSRFPNLSAREKSEYTCRNLNIKCDFWDNGCVEVIKLEDLIQHTAICEHNEAKRPKTCDRELLKDEKFRVFEMFLNMLQDDSKNDNQLAEL</sequence>